<gene>
    <name evidence="1" type="ORF">VSS37_15895</name>
</gene>
<dbReference type="EMBL" id="JAYMYJ010000135">
    <property type="protein sequence ID" value="MEB4592467.1"/>
    <property type="molecule type" value="Genomic_DNA"/>
</dbReference>
<dbReference type="SUPFAM" id="SSF56935">
    <property type="entry name" value="Porins"/>
    <property type="match status" value="1"/>
</dbReference>
<keyword evidence="2" id="KW-1185">Reference proteome</keyword>
<evidence type="ECO:0000313" key="2">
    <source>
        <dbReference type="Proteomes" id="UP001308005"/>
    </source>
</evidence>
<reference evidence="2" key="1">
    <citation type="submission" date="2023-07" db="EMBL/GenBank/DDBJ databases">
        <title>The carbon used by Thiothrix.</title>
        <authorList>
            <person name="Chen L."/>
        </authorList>
    </citation>
    <scope>NUCLEOTIDE SEQUENCE [LARGE SCALE GENOMIC DNA]</scope>
</reference>
<protein>
    <submittedName>
        <fullName evidence="1">Uncharacterized protein</fullName>
    </submittedName>
</protein>
<dbReference type="RefSeq" id="WP_324696767.1">
    <property type="nucleotide sequence ID" value="NZ_JAYMYJ010000135.1"/>
</dbReference>
<name>A0ABU6D067_9GAMM</name>
<accession>A0ABU6D067</accession>
<dbReference type="Proteomes" id="UP001308005">
    <property type="component" value="Unassembled WGS sequence"/>
</dbReference>
<comment type="caution">
    <text evidence="1">The sequence shown here is derived from an EMBL/GenBank/DDBJ whole genome shotgun (WGS) entry which is preliminary data.</text>
</comment>
<sequence>MAGKLDLALTHFSLGEFDESERLLLEVKAAATTIPDPAEAAKVLETINSHLDKIPQLRKEVTFRSSMQRLQPQKPPPKLQVAASVGVGDNVNGGLHFDTLTFGVDNATYVLAEKAKAHGGSFTDVEAAYQHDLPASTTLDGTFRLMGSLRDNHLGAEYDLGTLRGGLDVRPKGAAAKLDTSIVLSGGSFYLGGGLYRQDMAFGTQILPKMFGRKVKLSYQLTDSDYKTVEDTDSRFHKVNLSVPLTADKPGRKFGVGLDVGYQWPESSERLANYQETSVRLRVALEPRPRHAIAASYGYSQQRDAESYAAAFGKKKRNLEQQVLDIGWSWPVGNRITYEANFLARKADSSIKLFETSSVEATAGVRWELD</sequence>
<proteinExistence type="predicted"/>
<organism evidence="1 2">
    <name type="scientific">Candidatus Thiothrix phosphatis</name>
    <dbReference type="NCBI Taxonomy" id="3112415"/>
    <lineage>
        <taxon>Bacteria</taxon>
        <taxon>Pseudomonadati</taxon>
        <taxon>Pseudomonadota</taxon>
        <taxon>Gammaproteobacteria</taxon>
        <taxon>Thiotrichales</taxon>
        <taxon>Thiotrichaceae</taxon>
        <taxon>Thiothrix</taxon>
    </lineage>
</organism>
<evidence type="ECO:0000313" key="1">
    <source>
        <dbReference type="EMBL" id="MEB4592467.1"/>
    </source>
</evidence>